<protein>
    <submittedName>
        <fullName evidence="1">Uncharacterized protein</fullName>
    </submittedName>
</protein>
<accession>A0AAD2HHH3</accession>
<gene>
    <name evidence="1" type="ORF">MYCIT1_LOCUS22701</name>
</gene>
<sequence>MISQNVPYLIPRPNRIRSSLKQIRFVALATVFQTTAFRSERALGVERIGIEAVWLHSESRLAVADSELIGYHLHLHLHLGCDDPIYRPIEPCSSSLTELHETPLGLIMDDEHTCFIECTCKVMGCICLQGNESCWYKAAIDRMGGRKIHIEERIEKSLGGDSANGSDEHASAFVFFSHRLLWIRKTQSKSAFHVNELVGVYFRL</sequence>
<proteinExistence type="predicted"/>
<evidence type="ECO:0000313" key="1">
    <source>
        <dbReference type="EMBL" id="CAK5275116.1"/>
    </source>
</evidence>
<dbReference type="EMBL" id="CAVNYO010000405">
    <property type="protein sequence ID" value="CAK5275116.1"/>
    <property type="molecule type" value="Genomic_DNA"/>
</dbReference>
<comment type="caution">
    <text evidence="1">The sequence shown here is derived from an EMBL/GenBank/DDBJ whole genome shotgun (WGS) entry which is preliminary data.</text>
</comment>
<dbReference type="Proteomes" id="UP001295794">
    <property type="component" value="Unassembled WGS sequence"/>
</dbReference>
<dbReference type="AlphaFoldDB" id="A0AAD2HHH3"/>
<organism evidence="1 2">
    <name type="scientific">Mycena citricolor</name>
    <dbReference type="NCBI Taxonomy" id="2018698"/>
    <lineage>
        <taxon>Eukaryota</taxon>
        <taxon>Fungi</taxon>
        <taxon>Dikarya</taxon>
        <taxon>Basidiomycota</taxon>
        <taxon>Agaricomycotina</taxon>
        <taxon>Agaricomycetes</taxon>
        <taxon>Agaricomycetidae</taxon>
        <taxon>Agaricales</taxon>
        <taxon>Marasmiineae</taxon>
        <taxon>Mycenaceae</taxon>
        <taxon>Mycena</taxon>
    </lineage>
</organism>
<evidence type="ECO:0000313" key="2">
    <source>
        <dbReference type="Proteomes" id="UP001295794"/>
    </source>
</evidence>
<name>A0AAD2HHH3_9AGAR</name>
<keyword evidence="2" id="KW-1185">Reference proteome</keyword>
<reference evidence="1" key="1">
    <citation type="submission" date="2023-11" db="EMBL/GenBank/DDBJ databases">
        <authorList>
            <person name="De Vega J J."/>
            <person name="De Vega J J."/>
        </authorList>
    </citation>
    <scope>NUCLEOTIDE SEQUENCE</scope>
</reference>